<sequence>MATLSEPRATKHGYRWDYRHFHKESVTDTTTSPIRLPNEGIEAGVVVVPGTDAKVEYTFSSYDDIEGDTATWVTWSPGTVTAKTSATLPQAASGVRMTSTGTSSIEVSV</sequence>
<gene>
    <name evidence="1" type="ORF">GCM10007160_18310</name>
</gene>
<proteinExistence type="predicted"/>
<evidence type="ECO:0000313" key="2">
    <source>
        <dbReference type="Proteomes" id="UP000653056"/>
    </source>
</evidence>
<reference evidence="2" key="1">
    <citation type="journal article" date="2019" name="Int. J. Syst. Evol. Microbiol.">
        <title>The Global Catalogue of Microorganisms (GCM) 10K type strain sequencing project: providing services to taxonomists for standard genome sequencing and annotation.</title>
        <authorList>
            <consortium name="The Broad Institute Genomics Platform"/>
            <consortium name="The Broad Institute Genome Sequencing Center for Infectious Disease"/>
            <person name="Wu L."/>
            <person name="Ma J."/>
        </authorList>
    </citation>
    <scope>NUCLEOTIDE SEQUENCE [LARGE SCALE GENOMIC DNA]</scope>
    <source>
        <strain evidence="2">KCTC 22228</strain>
    </source>
</reference>
<evidence type="ECO:0000313" key="1">
    <source>
        <dbReference type="EMBL" id="GGX91162.1"/>
    </source>
</evidence>
<dbReference type="Proteomes" id="UP000653056">
    <property type="component" value="Unassembled WGS sequence"/>
</dbReference>
<evidence type="ECO:0008006" key="3">
    <source>
        <dbReference type="Google" id="ProtNLM"/>
    </source>
</evidence>
<comment type="caution">
    <text evidence="1">The sequence shown here is derived from an EMBL/GenBank/DDBJ whole genome shotgun (WGS) entry which is preliminary data.</text>
</comment>
<protein>
    <recommendedName>
        <fullName evidence="3">Ig-like domain-containing protein</fullName>
    </recommendedName>
</protein>
<name>A0ABQ2YPI7_9GAMM</name>
<keyword evidence="2" id="KW-1185">Reference proteome</keyword>
<dbReference type="EMBL" id="BMXS01000007">
    <property type="protein sequence ID" value="GGX91162.1"/>
    <property type="molecule type" value="Genomic_DNA"/>
</dbReference>
<accession>A0ABQ2YPI7</accession>
<organism evidence="1 2">
    <name type="scientific">Litchfieldella qijiaojingensis</name>
    <dbReference type="NCBI Taxonomy" id="980347"/>
    <lineage>
        <taxon>Bacteria</taxon>
        <taxon>Pseudomonadati</taxon>
        <taxon>Pseudomonadota</taxon>
        <taxon>Gammaproteobacteria</taxon>
        <taxon>Oceanospirillales</taxon>
        <taxon>Halomonadaceae</taxon>
        <taxon>Litchfieldella</taxon>
    </lineage>
</organism>